<sequence>MKDNLPDRADGPLIMVIGDRSEPLMLALLDLEASRPGMLDNLIEVLPSDGSDLSITEIRLLRPPYKKVLDDISQLLQNHGYEAASKFLDCAYEL</sequence>
<protein>
    <submittedName>
        <fullName evidence="2">Uncharacterized protein</fullName>
    </submittedName>
</protein>
<gene>
    <name evidence="2" type="ORF">GKE90_07400</name>
    <name evidence="1" type="ORF">PNE06_04210</name>
</gene>
<evidence type="ECO:0000313" key="3">
    <source>
        <dbReference type="Proteomes" id="UP000429811"/>
    </source>
</evidence>
<dbReference type="Proteomes" id="UP001211173">
    <property type="component" value="Unassembled WGS sequence"/>
</dbReference>
<dbReference type="EMBL" id="WKPO01000008">
    <property type="protein sequence ID" value="MSB48527.1"/>
    <property type="molecule type" value="Genomic_DNA"/>
</dbReference>
<dbReference type="AlphaFoldDB" id="A0A6I2RH82"/>
<dbReference type="RefSeq" id="WP_131971137.1">
    <property type="nucleotide sequence ID" value="NZ_BAABXT010000001.1"/>
</dbReference>
<name>A0A6I2RH82_FLAPL</name>
<accession>A0A6I2RH82</accession>
<organism evidence="2 3">
    <name type="scientific">Flavonifractor plautii</name>
    <name type="common">Fusobacterium plautii</name>
    <dbReference type="NCBI Taxonomy" id="292800"/>
    <lineage>
        <taxon>Bacteria</taxon>
        <taxon>Bacillati</taxon>
        <taxon>Bacillota</taxon>
        <taxon>Clostridia</taxon>
        <taxon>Eubacteriales</taxon>
        <taxon>Oscillospiraceae</taxon>
        <taxon>Flavonifractor</taxon>
    </lineage>
</organism>
<reference evidence="2 3" key="1">
    <citation type="journal article" date="2019" name="Nat. Med.">
        <title>A library of human gut bacterial isolates paired with longitudinal multiomics data enables mechanistic microbiome research.</title>
        <authorList>
            <person name="Poyet M."/>
            <person name="Groussin M."/>
            <person name="Gibbons S.M."/>
            <person name="Avila-Pacheco J."/>
            <person name="Jiang X."/>
            <person name="Kearney S.M."/>
            <person name="Perrotta A.R."/>
            <person name="Berdy B."/>
            <person name="Zhao S."/>
            <person name="Lieberman T.D."/>
            <person name="Swanson P.K."/>
            <person name="Smith M."/>
            <person name="Roesemann S."/>
            <person name="Alexander J.E."/>
            <person name="Rich S.A."/>
            <person name="Livny J."/>
            <person name="Vlamakis H."/>
            <person name="Clish C."/>
            <person name="Bullock K."/>
            <person name="Deik A."/>
            <person name="Scott J."/>
            <person name="Pierce K.A."/>
            <person name="Xavier R.J."/>
            <person name="Alm E.J."/>
        </authorList>
    </citation>
    <scope>NUCLEOTIDE SEQUENCE [LARGE SCALE GENOMIC DNA]</scope>
    <source>
        <strain evidence="2 3">BIOML-A5</strain>
    </source>
</reference>
<comment type="caution">
    <text evidence="2">The sequence shown here is derived from an EMBL/GenBank/DDBJ whole genome shotgun (WGS) entry which is preliminary data.</text>
</comment>
<evidence type="ECO:0000313" key="1">
    <source>
        <dbReference type="EMBL" id="MDB7932271.1"/>
    </source>
</evidence>
<dbReference type="Proteomes" id="UP000429811">
    <property type="component" value="Unassembled WGS sequence"/>
</dbReference>
<reference evidence="1" key="2">
    <citation type="submission" date="2023-01" db="EMBL/GenBank/DDBJ databases">
        <title>Human gut microbiome strain richness.</title>
        <authorList>
            <person name="Chen-Liaw A."/>
        </authorList>
    </citation>
    <scope>NUCLEOTIDE SEQUENCE</scope>
    <source>
        <strain evidence="1">1001287st1_F4_1001285I_161205</strain>
    </source>
</reference>
<proteinExistence type="predicted"/>
<dbReference type="EMBL" id="JAQLWV010000004">
    <property type="protein sequence ID" value="MDB7932271.1"/>
    <property type="molecule type" value="Genomic_DNA"/>
</dbReference>
<evidence type="ECO:0000313" key="2">
    <source>
        <dbReference type="EMBL" id="MSB48527.1"/>
    </source>
</evidence>